<keyword evidence="2" id="KW-0862">Zinc</keyword>
<accession>A0A2N7WL38</accession>
<evidence type="ECO:0000313" key="5">
    <source>
        <dbReference type="Proteomes" id="UP000235777"/>
    </source>
</evidence>
<dbReference type="PANTHER" id="PTHR47572">
    <property type="entry name" value="LIPOPROTEIN-RELATED"/>
    <property type="match status" value="1"/>
</dbReference>
<dbReference type="PRINTS" id="PR01790">
    <property type="entry name" value="SMP30FAMILY"/>
</dbReference>
<evidence type="ECO:0000259" key="3">
    <source>
        <dbReference type="Pfam" id="PF08450"/>
    </source>
</evidence>
<dbReference type="OrthoDB" id="502821at2"/>
<comment type="caution">
    <text evidence="4">The sequence shown here is derived from an EMBL/GenBank/DDBJ whole genome shotgun (WGS) entry which is preliminary data.</text>
</comment>
<name>A0A2N7WL38_9BURK</name>
<protein>
    <submittedName>
        <fullName evidence="4">SMP-30/gluconolactonase/LRE family protein</fullName>
    </submittedName>
</protein>
<evidence type="ECO:0000256" key="2">
    <source>
        <dbReference type="PIRSR" id="PIRSR605511-2"/>
    </source>
</evidence>
<dbReference type="Pfam" id="PF08450">
    <property type="entry name" value="SGL"/>
    <property type="match status" value="1"/>
</dbReference>
<reference evidence="4 5" key="1">
    <citation type="submission" date="2018-01" db="EMBL/GenBank/DDBJ databases">
        <title>Whole genome analyses suggest that Burkholderia sensu lato contains two further novel genera in the rhizoxinica-symbiotica group Mycetohabitans gen. nov., and Trinickia gen. nov.: implications for the evolution of diazotrophy and nodulation in the Burkholderiaceae.</title>
        <authorList>
            <person name="Estrada-de los Santos P."/>
            <person name="Palmer M."/>
            <person name="Chavez-Ramirez B."/>
            <person name="Beukes C."/>
            <person name="Steenkamp E.T."/>
            <person name="Hirsch A.M."/>
            <person name="Manyaka P."/>
            <person name="Maluk M."/>
            <person name="Lafos M."/>
            <person name="Crook M."/>
            <person name="Gross E."/>
            <person name="Simon M.F."/>
            <person name="Bueno dos Reis Junior F."/>
            <person name="Poole P.S."/>
            <person name="Venter S.N."/>
            <person name="James E.K."/>
        </authorList>
    </citation>
    <scope>NUCLEOTIDE SEQUENCE [LARGE SCALE GENOMIC DNA]</scope>
    <source>
        <strain evidence="4 5">JPY 581</strain>
    </source>
</reference>
<dbReference type="InterPro" id="IPR051262">
    <property type="entry name" value="SMP-30/CGR1_Lactonase"/>
</dbReference>
<organism evidence="4 5">
    <name type="scientific">Trinickia symbiotica</name>
    <dbReference type="NCBI Taxonomy" id="863227"/>
    <lineage>
        <taxon>Bacteria</taxon>
        <taxon>Pseudomonadati</taxon>
        <taxon>Pseudomonadota</taxon>
        <taxon>Betaproteobacteria</taxon>
        <taxon>Burkholderiales</taxon>
        <taxon>Burkholderiaceae</taxon>
        <taxon>Trinickia</taxon>
    </lineage>
</organism>
<dbReference type="Proteomes" id="UP000235777">
    <property type="component" value="Unassembled WGS sequence"/>
</dbReference>
<dbReference type="InterPro" id="IPR011042">
    <property type="entry name" value="6-blade_b-propeller_TolB-like"/>
</dbReference>
<dbReference type="AlphaFoldDB" id="A0A2N7WL38"/>
<dbReference type="Gene3D" id="2.120.10.30">
    <property type="entry name" value="TolB, C-terminal domain"/>
    <property type="match status" value="1"/>
</dbReference>
<dbReference type="EMBL" id="PNYC01000033">
    <property type="protein sequence ID" value="PMS30158.1"/>
    <property type="molecule type" value="Genomic_DNA"/>
</dbReference>
<feature type="binding site" evidence="2">
    <location>
        <position position="230"/>
    </location>
    <ligand>
        <name>a divalent metal cation</name>
        <dbReference type="ChEBI" id="CHEBI:60240"/>
    </ligand>
</feature>
<proteinExistence type="predicted"/>
<evidence type="ECO:0000256" key="1">
    <source>
        <dbReference type="PIRSR" id="PIRSR605511-1"/>
    </source>
</evidence>
<dbReference type="InterPro" id="IPR005511">
    <property type="entry name" value="SMP-30"/>
</dbReference>
<dbReference type="InterPro" id="IPR013658">
    <property type="entry name" value="SGL"/>
</dbReference>
<dbReference type="PANTHER" id="PTHR47572:SF5">
    <property type="entry name" value="BLR2277 PROTEIN"/>
    <property type="match status" value="1"/>
</dbReference>
<feature type="binding site" evidence="2">
    <location>
        <position position="124"/>
    </location>
    <ligand>
        <name>substrate</name>
    </ligand>
</feature>
<dbReference type="RefSeq" id="WP_026230063.1">
    <property type="nucleotide sequence ID" value="NZ_KB890193.1"/>
</dbReference>
<dbReference type="SUPFAM" id="SSF63829">
    <property type="entry name" value="Calcium-dependent phosphotriesterase"/>
    <property type="match status" value="1"/>
</dbReference>
<sequence>MTTPYKEIASDLGFPEGPIAMPDGSILLVEISGQTLKRITPDGKQHVVARLGGSPNGAAMGPGGKIYVANSGGNTWSKRPEGRVLPGLQPAEYKSGSIQIVDPETGKFETLYDSCDGRPLKGPNDLVFDNAGGFWFTDTGKTRERDMDRGAVYYAKADGSKIEEKIFPIDRPNGCGLSPDGKTLYVTETLTARCWAFDLAGPGDIISANHPYRGEPGRLIAGLGGYQMFDSLAVDSAGHICVATLITGAISDIAPDGEIVGQYALPDPNVTNICFGGDDLRTAYVTLSSTGKLVSFEWPRPGLKLEYLNK</sequence>
<evidence type="ECO:0000313" key="4">
    <source>
        <dbReference type="EMBL" id="PMS30158.1"/>
    </source>
</evidence>
<dbReference type="GO" id="GO:0046872">
    <property type="term" value="F:metal ion binding"/>
    <property type="evidence" value="ECO:0007669"/>
    <property type="project" value="UniProtKB-KW"/>
</dbReference>
<comment type="cofactor">
    <cofactor evidence="2">
        <name>Zn(2+)</name>
        <dbReference type="ChEBI" id="CHEBI:29105"/>
    </cofactor>
    <text evidence="2">Binds 1 divalent metal cation per subunit.</text>
</comment>
<feature type="binding site" evidence="2">
    <location>
        <position position="173"/>
    </location>
    <ligand>
        <name>a divalent metal cation</name>
        <dbReference type="ChEBI" id="CHEBI:60240"/>
    </ligand>
</feature>
<keyword evidence="5" id="KW-1185">Reference proteome</keyword>
<feature type="active site" description="Proton donor/acceptor" evidence="1">
    <location>
        <position position="230"/>
    </location>
</feature>
<feature type="domain" description="SMP-30/Gluconolactonase/LRE-like region" evidence="3">
    <location>
        <begin position="14"/>
        <end position="288"/>
    </location>
</feature>
<dbReference type="STRING" id="863227.GCA_000373005_04200"/>
<keyword evidence="2" id="KW-0479">Metal-binding</keyword>
<gene>
    <name evidence="4" type="ORF">C0Z20_30190</name>
</gene>